<comment type="caution">
    <text evidence="2">The sequence shown here is derived from an EMBL/GenBank/DDBJ whole genome shotgun (WGS) entry which is preliminary data.</text>
</comment>
<dbReference type="Proteomes" id="UP001500897">
    <property type="component" value="Unassembled WGS sequence"/>
</dbReference>
<keyword evidence="3" id="KW-1185">Reference proteome</keyword>
<dbReference type="EMBL" id="BAAANS010000048">
    <property type="protein sequence ID" value="GAA2114293.1"/>
    <property type="molecule type" value="Genomic_DNA"/>
</dbReference>
<dbReference type="RefSeq" id="WP_344556332.1">
    <property type="nucleotide sequence ID" value="NZ_BAAANS010000048.1"/>
</dbReference>
<organism evidence="2 3">
    <name type="scientific">Kitasatospora saccharophila</name>
    <dbReference type="NCBI Taxonomy" id="407973"/>
    <lineage>
        <taxon>Bacteria</taxon>
        <taxon>Bacillati</taxon>
        <taxon>Actinomycetota</taxon>
        <taxon>Actinomycetes</taxon>
        <taxon>Kitasatosporales</taxon>
        <taxon>Streptomycetaceae</taxon>
        <taxon>Kitasatospora</taxon>
    </lineage>
</organism>
<feature type="compositionally biased region" description="Pro residues" evidence="1">
    <location>
        <begin position="236"/>
        <end position="245"/>
    </location>
</feature>
<reference evidence="2 3" key="1">
    <citation type="journal article" date="2019" name="Int. J. Syst. Evol. Microbiol.">
        <title>The Global Catalogue of Microorganisms (GCM) 10K type strain sequencing project: providing services to taxonomists for standard genome sequencing and annotation.</title>
        <authorList>
            <consortium name="The Broad Institute Genomics Platform"/>
            <consortium name="The Broad Institute Genome Sequencing Center for Infectious Disease"/>
            <person name="Wu L."/>
            <person name="Ma J."/>
        </authorList>
    </citation>
    <scope>NUCLEOTIDE SEQUENCE [LARGE SCALE GENOMIC DNA]</scope>
    <source>
        <strain evidence="2 3">JCM 14559</strain>
    </source>
</reference>
<evidence type="ECO:0000313" key="2">
    <source>
        <dbReference type="EMBL" id="GAA2114293.1"/>
    </source>
</evidence>
<name>A0ABN2XN19_9ACTN</name>
<evidence type="ECO:0000313" key="3">
    <source>
        <dbReference type="Proteomes" id="UP001500897"/>
    </source>
</evidence>
<proteinExistence type="predicted"/>
<evidence type="ECO:0008006" key="4">
    <source>
        <dbReference type="Google" id="ProtNLM"/>
    </source>
</evidence>
<protein>
    <recommendedName>
        <fullName evidence="4">Type III secretion system (T3SS) SseB-like protein</fullName>
    </recommendedName>
</protein>
<evidence type="ECO:0000256" key="1">
    <source>
        <dbReference type="SAM" id="MobiDB-lite"/>
    </source>
</evidence>
<sequence length="252" mass="27233">MITPSNPHLAQLLDCFDGQAPDPMDLFIALFDGGLYVPVSAPGVVITGRDPEGGRVLLGFADPRLARGLPEAVGVAYHDAAQLMDLLEGSGAVWLVLRSPQGEWKLPRAVLDAWARDFPGDRLQLDPPTGPDAAALHEALARRMSAFPAVRTAWLSRACWPDSPDPQLLLHVAVDEDPPGPAANHLLRTLLREPALRHLAYPEVAVVPLHPAAHADTVTDLDRRGLPVIHRDTLPAPAPATPQPKHPWFKLP</sequence>
<feature type="region of interest" description="Disordered" evidence="1">
    <location>
        <begin position="231"/>
        <end position="252"/>
    </location>
</feature>
<gene>
    <name evidence="2" type="ORF">GCM10009759_58460</name>
</gene>
<accession>A0ABN2XN19</accession>